<evidence type="ECO:0000313" key="2">
    <source>
        <dbReference type="EMBL" id="KAH3725149.1"/>
    </source>
</evidence>
<dbReference type="EMBL" id="JAIWYP010000012">
    <property type="protein sequence ID" value="KAH3725149.1"/>
    <property type="molecule type" value="Genomic_DNA"/>
</dbReference>
<dbReference type="Proteomes" id="UP000828390">
    <property type="component" value="Unassembled WGS sequence"/>
</dbReference>
<comment type="caution">
    <text evidence="2">The sequence shown here is derived from an EMBL/GenBank/DDBJ whole genome shotgun (WGS) entry which is preliminary data.</text>
</comment>
<reference evidence="2" key="2">
    <citation type="submission" date="2020-11" db="EMBL/GenBank/DDBJ databases">
        <authorList>
            <person name="McCartney M.A."/>
            <person name="Auch B."/>
            <person name="Kono T."/>
            <person name="Mallez S."/>
            <person name="Becker A."/>
            <person name="Gohl D.M."/>
            <person name="Silverstein K.A.T."/>
            <person name="Koren S."/>
            <person name="Bechman K.B."/>
            <person name="Herman A."/>
            <person name="Abrahante J.E."/>
            <person name="Garbe J."/>
        </authorList>
    </citation>
    <scope>NUCLEOTIDE SEQUENCE</scope>
    <source>
        <strain evidence="2">Duluth1</strain>
        <tissue evidence="2">Whole animal</tissue>
    </source>
</reference>
<name>A0A9D4CH40_DREPO</name>
<evidence type="ECO:0000256" key="1">
    <source>
        <dbReference type="SAM" id="MobiDB-lite"/>
    </source>
</evidence>
<reference evidence="2" key="1">
    <citation type="journal article" date="2019" name="bioRxiv">
        <title>The Genome of the Zebra Mussel, Dreissena polymorpha: A Resource for Invasive Species Research.</title>
        <authorList>
            <person name="McCartney M.A."/>
            <person name="Auch B."/>
            <person name="Kono T."/>
            <person name="Mallez S."/>
            <person name="Zhang Y."/>
            <person name="Obille A."/>
            <person name="Becker A."/>
            <person name="Abrahante J.E."/>
            <person name="Garbe J."/>
            <person name="Badalamenti J.P."/>
            <person name="Herman A."/>
            <person name="Mangelson H."/>
            <person name="Liachko I."/>
            <person name="Sullivan S."/>
            <person name="Sone E.D."/>
            <person name="Koren S."/>
            <person name="Silverstein K.A.T."/>
            <person name="Beckman K.B."/>
            <person name="Gohl D.M."/>
        </authorList>
    </citation>
    <scope>NUCLEOTIDE SEQUENCE</scope>
    <source>
        <strain evidence="2">Duluth1</strain>
        <tissue evidence="2">Whole animal</tissue>
    </source>
</reference>
<gene>
    <name evidence="2" type="ORF">DPMN_050982</name>
</gene>
<proteinExistence type="predicted"/>
<dbReference type="AlphaFoldDB" id="A0A9D4CH40"/>
<sequence length="99" mass="10571">MASKVLSGGIAEIDAGTPETEDGLDTADPAGAQVTPAKFDVVKSEVTPGKSGTISGGVVKNGKEEKKMLMDQFAELNHILRKQVHERKAQNSDEHEHCQ</sequence>
<feature type="region of interest" description="Disordered" evidence="1">
    <location>
        <begin position="1"/>
        <end position="32"/>
    </location>
</feature>
<evidence type="ECO:0000313" key="3">
    <source>
        <dbReference type="Proteomes" id="UP000828390"/>
    </source>
</evidence>
<accession>A0A9D4CH40</accession>
<organism evidence="2 3">
    <name type="scientific">Dreissena polymorpha</name>
    <name type="common">Zebra mussel</name>
    <name type="synonym">Mytilus polymorpha</name>
    <dbReference type="NCBI Taxonomy" id="45954"/>
    <lineage>
        <taxon>Eukaryota</taxon>
        <taxon>Metazoa</taxon>
        <taxon>Spiralia</taxon>
        <taxon>Lophotrochozoa</taxon>
        <taxon>Mollusca</taxon>
        <taxon>Bivalvia</taxon>
        <taxon>Autobranchia</taxon>
        <taxon>Heteroconchia</taxon>
        <taxon>Euheterodonta</taxon>
        <taxon>Imparidentia</taxon>
        <taxon>Neoheterodontei</taxon>
        <taxon>Myida</taxon>
        <taxon>Dreissenoidea</taxon>
        <taxon>Dreissenidae</taxon>
        <taxon>Dreissena</taxon>
    </lineage>
</organism>
<protein>
    <submittedName>
        <fullName evidence="2">Uncharacterized protein</fullName>
    </submittedName>
</protein>
<keyword evidence="3" id="KW-1185">Reference proteome</keyword>